<dbReference type="EMBL" id="JBHSYS010000001">
    <property type="protein sequence ID" value="MFC6956698.1"/>
    <property type="molecule type" value="Genomic_DNA"/>
</dbReference>
<keyword evidence="2" id="KW-1133">Transmembrane helix</keyword>
<keyword evidence="2" id="KW-0472">Membrane</keyword>
<name>A0ABW2D7J3_9ACTN</name>
<evidence type="ECO:0000256" key="1">
    <source>
        <dbReference type="SAM" id="MobiDB-lite"/>
    </source>
</evidence>
<feature type="region of interest" description="Disordered" evidence="1">
    <location>
        <begin position="72"/>
        <end position="102"/>
    </location>
</feature>
<reference evidence="4" key="1">
    <citation type="journal article" date="2019" name="Int. J. Syst. Evol. Microbiol.">
        <title>The Global Catalogue of Microorganisms (GCM) 10K type strain sequencing project: providing services to taxonomists for standard genome sequencing and annotation.</title>
        <authorList>
            <consortium name="The Broad Institute Genomics Platform"/>
            <consortium name="The Broad Institute Genome Sequencing Center for Infectious Disease"/>
            <person name="Wu L."/>
            <person name="Ma J."/>
        </authorList>
    </citation>
    <scope>NUCLEOTIDE SEQUENCE [LARGE SCALE GENOMIC DNA]</scope>
    <source>
        <strain evidence="4">KACC 12634</strain>
    </source>
</reference>
<organism evidence="3 4">
    <name type="scientific">Glycomyces mayteni</name>
    <dbReference type="NCBI Taxonomy" id="543887"/>
    <lineage>
        <taxon>Bacteria</taxon>
        <taxon>Bacillati</taxon>
        <taxon>Actinomycetota</taxon>
        <taxon>Actinomycetes</taxon>
        <taxon>Glycomycetales</taxon>
        <taxon>Glycomycetaceae</taxon>
        <taxon>Glycomyces</taxon>
    </lineage>
</organism>
<protein>
    <submittedName>
        <fullName evidence="3">Uncharacterized protein</fullName>
    </submittedName>
</protein>
<evidence type="ECO:0000313" key="4">
    <source>
        <dbReference type="Proteomes" id="UP001596470"/>
    </source>
</evidence>
<comment type="caution">
    <text evidence="3">The sequence shown here is derived from an EMBL/GenBank/DDBJ whole genome shotgun (WGS) entry which is preliminary data.</text>
</comment>
<gene>
    <name evidence="3" type="ORF">ACFQS3_05765</name>
</gene>
<keyword evidence="2" id="KW-0812">Transmembrane</keyword>
<keyword evidence="4" id="KW-1185">Reference proteome</keyword>
<evidence type="ECO:0000256" key="2">
    <source>
        <dbReference type="SAM" id="Phobius"/>
    </source>
</evidence>
<sequence>MNLQDDPGAVLRELMPDRPPAGAFDLDGIVRDGYRARRRHRAVLAGASATSVAVIAGVLAVSITGLPGVIADPNGPPASETGPDTALSGYPQPGEEGFGDPDVAQALTEAGRDAFAPLLVDTGLFAASDFETVVNEPSEQEVQDYAAEHAVGLEEAEEALTYVADNGEFAFGGHMRPGNYGQVQLRSYLASVRTGLDEDGSGGRVLLDVEALLPGGWTDEPGPTSEQYFPQHLIDDDAAAFDRIELDDGRVLYTADDGCEQRAAVMYPNGSGLRATWNGCDGGPEVDAERFAEAVEAMPETDFDTADLQGVEEVVDVPPGWLASDDSWRPWAEDGAQSTAVAAGEVLGGLVPGAVLFDPWVTPELDPADPVDEDAVALRRYAMNGTMPVGDDPDVPFDLVYTLPGGWVPGFGDADFTGPYLADGSRGDCTETEVEGGGTAYVAQTLVEHDADPEMGIEDPWFAGEYEVTVVDPDGWAVMVRFSFSDPDFALTAEELTAIVAALPAPVYDEDAEPVFGE</sequence>
<evidence type="ECO:0000313" key="3">
    <source>
        <dbReference type="EMBL" id="MFC6956698.1"/>
    </source>
</evidence>
<accession>A0ABW2D7J3</accession>
<feature type="transmembrane region" description="Helical" evidence="2">
    <location>
        <begin position="42"/>
        <end position="66"/>
    </location>
</feature>
<dbReference type="Proteomes" id="UP001596470">
    <property type="component" value="Unassembled WGS sequence"/>
</dbReference>
<proteinExistence type="predicted"/>
<dbReference type="RefSeq" id="WP_382355070.1">
    <property type="nucleotide sequence ID" value="NZ_JBHMBP010000004.1"/>
</dbReference>